<gene>
    <name evidence="1" type="ORF">AMK59_8693</name>
</gene>
<dbReference type="Proteomes" id="UP000051574">
    <property type="component" value="Unassembled WGS sequence"/>
</dbReference>
<sequence>ENSIISYYLIGQVQMTLTEGLENLQRPPFLVEKDTGVVRLNFDPQQGMKGYFDFMVLANDTGGLQDVARVFIYLLREDQRVRFVLRQQPQELRDRIENFRE</sequence>
<dbReference type="OrthoDB" id="6510378at2759"/>
<organism evidence="1 2">
    <name type="scientific">Oryctes borbonicus</name>
    <dbReference type="NCBI Taxonomy" id="1629725"/>
    <lineage>
        <taxon>Eukaryota</taxon>
        <taxon>Metazoa</taxon>
        <taxon>Ecdysozoa</taxon>
        <taxon>Arthropoda</taxon>
        <taxon>Hexapoda</taxon>
        <taxon>Insecta</taxon>
        <taxon>Pterygota</taxon>
        <taxon>Neoptera</taxon>
        <taxon>Endopterygota</taxon>
        <taxon>Coleoptera</taxon>
        <taxon>Polyphaga</taxon>
        <taxon>Scarabaeiformia</taxon>
        <taxon>Scarabaeidae</taxon>
        <taxon>Dynastinae</taxon>
        <taxon>Oryctes</taxon>
    </lineage>
</organism>
<name>A0A0T6ATE8_9SCAR</name>
<accession>A0A0T6ATE8</accession>
<protein>
    <recommendedName>
        <fullName evidence="3">Cadherin domain-containing protein</fullName>
    </recommendedName>
</protein>
<evidence type="ECO:0008006" key="3">
    <source>
        <dbReference type="Google" id="ProtNLM"/>
    </source>
</evidence>
<proteinExistence type="predicted"/>
<evidence type="ECO:0000313" key="1">
    <source>
        <dbReference type="EMBL" id="KRT78310.1"/>
    </source>
</evidence>
<dbReference type="AlphaFoldDB" id="A0A0T6ATE8"/>
<dbReference type="EMBL" id="LJIG01022869">
    <property type="protein sequence ID" value="KRT78310.1"/>
    <property type="molecule type" value="Genomic_DNA"/>
</dbReference>
<evidence type="ECO:0000313" key="2">
    <source>
        <dbReference type="Proteomes" id="UP000051574"/>
    </source>
</evidence>
<reference evidence="1 2" key="1">
    <citation type="submission" date="2015-09" db="EMBL/GenBank/DDBJ databases">
        <title>Draft genome of the scarab beetle Oryctes borbonicus.</title>
        <authorList>
            <person name="Meyer J.M."/>
            <person name="Markov G.V."/>
            <person name="Baskaran P."/>
            <person name="Herrmann M."/>
            <person name="Sommer R.J."/>
            <person name="Roedelsperger C."/>
        </authorList>
    </citation>
    <scope>NUCLEOTIDE SEQUENCE [LARGE SCALE GENOMIC DNA]</scope>
    <source>
        <strain evidence="1">OB123</strain>
        <tissue evidence="1">Whole animal</tissue>
    </source>
</reference>
<keyword evidence="2" id="KW-1185">Reference proteome</keyword>
<feature type="non-terminal residue" evidence="1">
    <location>
        <position position="1"/>
    </location>
</feature>
<comment type="caution">
    <text evidence="1">The sequence shown here is derived from an EMBL/GenBank/DDBJ whole genome shotgun (WGS) entry which is preliminary data.</text>
</comment>